<feature type="transmembrane region" description="Helical" evidence="1">
    <location>
        <begin position="89"/>
        <end position="114"/>
    </location>
</feature>
<comment type="caution">
    <text evidence="2">The sequence shown here is derived from an EMBL/GenBank/DDBJ whole genome shotgun (WGS) entry which is preliminary data.</text>
</comment>
<name>A0A2H0WTZ3_9BACT</name>
<evidence type="ECO:0000313" key="2">
    <source>
        <dbReference type="EMBL" id="PIS16134.1"/>
    </source>
</evidence>
<evidence type="ECO:0000256" key="1">
    <source>
        <dbReference type="SAM" id="Phobius"/>
    </source>
</evidence>
<feature type="transmembrane region" description="Helical" evidence="1">
    <location>
        <begin position="34"/>
        <end position="53"/>
    </location>
</feature>
<dbReference type="Proteomes" id="UP000229080">
    <property type="component" value="Unassembled WGS sequence"/>
</dbReference>
<evidence type="ECO:0000313" key="3">
    <source>
        <dbReference type="Proteomes" id="UP000229080"/>
    </source>
</evidence>
<feature type="transmembrane region" description="Helical" evidence="1">
    <location>
        <begin position="146"/>
        <end position="169"/>
    </location>
</feature>
<keyword evidence="1" id="KW-1133">Transmembrane helix</keyword>
<accession>A0A2H0WTZ3</accession>
<reference evidence="3" key="1">
    <citation type="submission" date="2017-09" db="EMBL/GenBank/DDBJ databases">
        <title>Depth-based differentiation of microbial function through sediment-hosted aquifers and enrichment of novel symbionts in the deep terrestrial subsurface.</title>
        <authorList>
            <person name="Probst A.J."/>
            <person name="Ladd B."/>
            <person name="Jarett J.K."/>
            <person name="Geller-Mcgrath D.E."/>
            <person name="Sieber C.M.K."/>
            <person name="Emerson J.B."/>
            <person name="Anantharaman K."/>
            <person name="Thomas B.C."/>
            <person name="Malmstrom R."/>
            <person name="Stieglmeier M."/>
            <person name="Klingl A."/>
            <person name="Woyke T."/>
            <person name="Ryan C.M."/>
            <person name="Banfield J.F."/>
        </authorList>
    </citation>
    <scope>NUCLEOTIDE SEQUENCE [LARGE SCALE GENOMIC DNA]</scope>
</reference>
<keyword evidence="1" id="KW-0812">Transmembrane</keyword>
<proteinExistence type="predicted"/>
<protein>
    <submittedName>
        <fullName evidence="2">Uncharacterized protein</fullName>
    </submittedName>
</protein>
<dbReference type="EMBL" id="PEZF01000193">
    <property type="protein sequence ID" value="PIS16134.1"/>
    <property type="molecule type" value="Genomic_DNA"/>
</dbReference>
<keyword evidence="1" id="KW-0472">Membrane</keyword>
<feature type="transmembrane region" description="Helical" evidence="1">
    <location>
        <begin position="6"/>
        <end position="27"/>
    </location>
</feature>
<organism evidence="2 3">
    <name type="scientific">Candidatus Portnoybacteria bacterium CG09_land_8_20_14_0_10_44_13</name>
    <dbReference type="NCBI Taxonomy" id="1974811"/>
    <lineage>
        <taxon>Bacteria</taxon>
        <taxon>Candidatus Portnoyibacteriota</taxon>
    </lineage>
</organism>
<sequence length="182" mass="20535">MIISSTSFLIILCALLFGITMKIADLLNEHGLKWFRGSAIIFGLLWGIFGALLVLSDNAIANIVLAMNLAFIIRGRLDYLNHQAAASAIVITFLFGATFNPLLFLAFYTIFLIFGSLRDYIGDKLKVKTGVLAIYDQIMWYYPIPTLIYCLLCGNWIIFGAFLTFTVGYDTTKFIYKKKGYY</sequence>
<gene>
    <name evidence="2" type="ORF">COT61_05505</name>
</gene>
<dbReference type="AlphaFoldDB" id="A0A2H0WTZ3"/>